<comment type="function">
    <text evidence="2">Catalyzes the rate-limiting step of the non-oxidative phase in the pentose phosphate pathway. Catalyzes the reversible conversion of sedheptulose-7-phosphate and D-glyceraldehyde 3-phosphate into erythrose-4-phosphate and beta-D-fructose 6-phosphate.</text>
</comment>
<accession>A0AAD4GUC5</accession>
<dbReference type="GO" id="GO:0005975">
    <property type="term" value="P:carbohydrate metabolic process"/>
    <property type="evidence" value="ECO:0007669"/>
    <property type="project" value="InterPro"/>
</dbReference>
<evidence type="ECO:0000256" key="1">
    <source>
        <dbReference type="ARBA" id="ARBA00023270"/>
    </source>
</evidence>
<keyword evidence="1" id="KW-0704">Schiff base</keyword>
<dbReference type="InterPro" id="IPR013785">
    <property type="entry name" value="Aldolase_TIM"/>
</dbReference>
<dbReference type="PROSITE" id="PS00958">
    <property type="entry name" value="TRANSALDOLASE_2"/>
    <property type="match status" value="1"/>
</dbReference>
<dbReference type="AlphaFoldDB" id="A0AAD4GUC5"/>
<reference evidence="3" key="2">
    <citation type="submission" date="2020-02" db="EMBL/GenBank/DDBJ databases">
        <authorList>
            <person name="Gilchrist C.L.M."/>
            <person name="Chooi Y.-H."/>
        </authorList>
    </citation>
    <scope>NUCLEOTIDE SEQUENCE</scope>
    <source>
        <strain evidence="3">MST-FP2251</strain>
    </source>
</reference>
<dbReference type="EMBL" id="VCAU01000035">
    <property type="protein sequence ID" value="KAF9889556.1"/>
    <property type="molecule type" value="Genomic_DNA"/>
</dbReference>
<name>A0AAD4GUC5_ASPNN</name>
<dbReference type="PANTHER" id="PTHR10683:SF34">
    <property type="entry name" value="TRANSALDOLASE"/>
    <property type="match status" value="1"/>
</dbReference>
<dbReference type="GO" id="GO:0009052">
    <property type="term" value="P:pentose-phosphate shunt, non-oxidative branch"/>
    <property type="evidence" value="ECO:0007669"/>
    <property type="project" value="TreeGrafter"/>
</dbReference>
<gene>
    <name evidence="3" type="ORF">FE257_007266</name>
</gene>
<proteinExistence type="predicted"/>
<dbReference type="InterPro" id="IPR018225">
    <property type="entry name" value="Transaldolase_AS"/>
</dbReference>
<dbReference type="Proteomes" id="UP001194746">
    <property type="component" value="Unassembled WGS sequence"/>
</dbReference>
<evidence type="ECO:0000313" key="3">
    <source>
        <dbReference type="EMBL" id="KAF9889556.1"/>
    </source>
</evidence>
<evidence type="ECO:0000313" key="4">
    <source>
        <dbReference type="Proteomes" id="UP001194746"/>
    </source>
</evidence>
<organism evidence="3 4">
    <name type="scientific">Aspergillus nanangensis</name>
    <dbReference type="NCBI Taxonomy" id="2582783"/>
    <lineage>
        <taxon>Eukaryota</taxon>
        <taxon>Fungi</taxon>
        <taxon>Dikarya</taxon>
        <taxon>Ascomycota</taxon>
        <taxon>Pezizomycotina</taxon>
        <taxon>Eurotiomycetes</taxon>
        <taxon>Eurotiomycetidae</taxon>
        <taxon>Eurotiales</taxon>
        <taxon>Aspergillaceae</taxon>
        <taxon>Aspergillus</taxon>
        <taxon>Aspergillus subgen. Circumdati</taxon>
    </lineage>
</organism>
<reference evidence="3" key="1">
    <citation type="journal article" date="2019" name="Beilstein J. Org. Chem.">
        <title>Nanangenines: drimane sesquiterpenoids as the dominant metabolite cohort of a novel Australian fungus, Aspergillus nanangensis.</title>
        <authorList>
            <person name="Lacey H.J."/>
            <person name="Gilchrist C.L.M."/>
            <person name="Crombie A."/>
            <person name="Kalaitzis J.A."/>
            <person name="Vuong D."/>
            <person name="Rutledge P.J."/>
            <person name="Turner P."/>
            <person name="Pitt J.I."/>
            <person name="Lacey E."/>
            <person name="Chooi Y.H."/>
            <person name="Piggott A.M."/>
        </authorList>
    </citation>
    <scope>NUCLEOTIDE SEQUENCE</scope>
    <source>
        <strain evidence="3">MST-FP2251</strain>
    </source>
</reference>
<dbReference type="EC" id="2.2.1.2" evidence="2"/>
<keyword evidence="2" id="KW-0570">Pentose shunt</keyword>
<dbReference type="PANTHER" id="PTHR10683">
    <property type="entry name" value="TRANSALDOLASE"/>
    <property type="match status" value="1"/>
</dbReference>
<keyword evidence="4" id="KW-1185">Reference proteome</keyword>
<protein>
    <recommendedName>
        <fullName evidence="2">Transaldolase</fullName>
        <ecNumber evidence="2">2.2.1.2</ecNumber>
    </recommendedName>
</protein>
<keyword evidence="2" id="KW-0808">Transferase</keyword>
<dbReference type="InterPro" id="IPR001585">
    <property type="entry name" value="TAL/FSA"/>
</dbReference>
<comment type="pathway">
    <text evidence="2">Carbohydrate degradation; pentose phosphate pathway; D-glyceraldehyde 3-phosphate and beta-D-fructose 6-phosphate from D-ribose 5-phosphate and D-xylulose 5-phosphate (non-oxidative stage): step 2/3.</text>
</comment>
<comment type="catalytic activity">
    <reaction evidence="2">
        <text>D-sedoheptulose 7-phosphate + D-glyceraldehyde 3-phosphate = D-erythrose 4-phosphate + beta-D-fructose 6-phosphate</text>
        <dbReference type="Rhea" id="RHEA:17053"/>
        <dbReference type="ChEBI" id="CHEBI:16897"/>
        <dbReference type="ChEBI" id="CHEBI:57483"/>
        <dbReference type="ChEBI" id="CHEBI:57634"/>
        <dbReference type="ChEBI" id="CHEBI:59776"/>
        <dbReference type="EC" id="2.2.1.2"/>
    </reaction>
</comment>
<sequence>MSSSSTVSTFEYLRSKTQVDIDSLDIKIAQKGALGTPFSDATSNQIEVFAQLSKPENASVIDDAKALASRVASQYPKLSLAELAVEAATVILAARILPHITGNVHVMCNPCYSYSTTKVLEAARRYHALFRHLKSDVDTARVVIKVPATWEGMQAARTLQSEGVKTLATTLFTMEQAILAGEVGCVSISPFIHELKTGVDPTYKDSDDLLHLCVDAQRYYECHGISTRVKACSAISIEEILQLAGVAAHTIEPYYVESILTTEWPVDRLTSVSLFKAEALPRTSGNTAPTSYINDEARYRVDFAGSQDGQGQLKLWQAISIFCDYQKKVEFLMGDRKM</sequence>
<dbReference type="Gene3D" id="3.20.20.70">
    <property type="entry name" value="Aldolase class I"/>
    <property type="match status" value="1"/>
</dbReference>
<evidence type="ECO:0000256" key="2">
    <source>
        <dbReference type="RuleBase" id="RU000501"/>
    </source>
</evidence>
<dbReference type="GO" id="GO:0004801">
    <property type="term" value="F:transaldolase activity"/>
    <property type="evidence" value="ECO:0007669"/>
    <property type="project" value="UniProtKB-EC"/>
</dbReference>
<comment type="caution">
    <text evidence="3">The sequence shown here is derived from an EMBL/GenBank/DDBJ whole genome shotgun (WGS) entry which is preliminary data.</text>
</comment>
<dbReference type="SUPFAM" id="SSF51569">
    <property type="entry name" value="Aldolase"/>
    <property type="match status" value="1"/>
</dbReference>
<dbReference type="Pfam" id="PF00923">
    <property type="entry name" value="TAL_FSA"/>
    <property type="match status" value="1"/>
</dbReference>